<keyword evidence="4 6" id="KW-0408">Iron</keyword>
<dbReference type="PANTHER" id="PTHR47947">
    <property type="entry name" value="CYTOCHROME P450 82C3-RELATED"/>
    <property type="match status" value="1"/>
</dbReference>
<evidence type="ECO:0000256" key="5">
    <source>
        <dbReference type="ARBA" id="ARBA00023033"/>
    </source>
</evidence>
<keyword evidence="8" id="KW-1185">Reference proteome</keyword>
<dbReference type="InterPro" id="IPR050651">
    <property type="entry name" value="Plant_Cytochrome_P450_Monoox"/>
</dbReference>
<accession>A0AAD7LKX1</accession>
<evidence type="ECO:0000256" key="6">
    <source>
        <dbReference type="PIRSR" id="PIRSR602401-1"/>
    </source>
</evidence>
<gene>
    <name evidence="7" type="ORF">O6P43_020381</name>
</gene>
<dbReference type="InterPro" id="IPR002401">
    <property type="entry name" value="Cyt_P450_E_grp-I"/>
</dbReference>
<keyword evidence="2 6" id="KW-0479">Metal-binding</keyword>
<feature type="binding site" description="axial binding residue" evidence="6">
    <location>
        <position position="325"/>
    </location>
    <ligand>
        <name>heme</name>
        <dbReference type="ChEBI" id="CHEBI:30413"/>
    </ligand>
    <ligandPart>
        <name>Fe</name>
        <dbReference type="ChEBI" id="CHEBI:18248"/>
    </ligandPart>
</feature>
<dbReference type="GO" id="GO:0004497">
    <property type="term" value="F:monooxygenase activity"/>
    <property type="evidence" value="ECO:0007669"/>
    <property type="project" value="UniProtKB-KW"/>
</dbReference>
<dbReference type="EMBL" id="JARAOO010000008">
    <property type="protein sequence ID" value="KAJ7959858.1"/>
    <property type="molecule type" value="Genomic_DNA"/>
</dbReference>
<keyword evidence="3" id="KW-0560">Oxidoreductase</keyword>
<dbReference type="GO" id="GO:0005506">
    <property type="term" value="F:iron ion binding"/>
    <property type="evidence" value="ECO:0007669"/>
    <property type="project" value="InterPro"/>
</dbReference>
<reference evidence="7" key="1">
    <citation type="journal article" date="2023" name="Science">
        <title>Elucidation of the pathway for biosynthesis of saponin adjuvants from the soapbark tree.</title>
        <authorList>
            <person name="Reed J."/>
            <person name="Orme A."/>
            <person name="El-Demerdash A."/>
            <person name="Owen C."/>
            <person name="Martin L.B.B."/>
            <person name="Misra R.C."/>
            <person name="Kikuchi S."/>
            <person name="Rejzek M."/>
            <person name="Martin A.C."/>
            <person name="Harkess A."/>
            <person name="Leebens-Mack J."/>
            <person name="Louveau T."/>
            <person name="Stephenson M.J."/>
            <person name="Osbourn A."/>
        </authorList>
    </citation>
    <scope>NUCLEOTIDE SEQUENCE</scope>
    <source>
        <strain evidence="7">S10</strain>
    </source>
</reference>
<sequence>MFVMKDQIRSLDLGETGQLYFYKYCLFNGGAVRMESWQNGGLPPEDEIKRTQLEGIGRSGLDYFKNSGREAILGASSEDGESQYCQKVIRDFVQLFGVFVVSDAIPMLKWLDINAYEKKMKTAAKKLDKLVEGWLEEHKHNRLLDGGGQEEEDFMDLMLTTLHDAEISCFDADTINKATCLNLIAASDSMKVALTWSLSLLLNNLHMLKNAQDELDIHVGRDLKESDIKNLVYLKAIMKETLRLYPPGAIIGLHASKDDCTLSTGYKIPTGTRLMVNLWKIHHDESVWPDPDKFYPESFLTCHKDIDVRGQNFELLPFCSGRQSCPAIPLALQVLHFVLAALLHNFEIASPSVDLVDMTMSTGMTNLKATPLEVLLIPHLKLV</sequence>
<keyword evidence="5" id="KW-0503">Monooxygenase</keyword>
<dbReference type="InterPro" id="IPR036396">
    <property type="entry name" value="Cyt_P450_sf"/>
</dbReference>
<comment type="caution">
    <text evidence="7">The sequence shown here is derived from an EMBL/GenBank/DDBJ whole genome shotgun (WGS) entry which is preliminary data.</text>
</comment>
<dbReference type="Gene3D" id="1.10.630.10">
    <property type="entry name" value="Cytochrome P450"/>
    <property type="match status" value="1"/>
</dbReference>
<organism evidence="7 8">
    <name type="scientific">Quillaja saponaria</name>
    <name type="common">Soap bark tree</name>
    <dbReference type="NCBI Taxonomy" id="32244"/>
    <lineage>
        <taxon>Eukaryota</taxon>
        <taxon>Viridiplantae</taxon>
        <taxon>Streptophyta</taxon>
        <taxon>Embryophyta</taxon>
        <taxon>Tracheophyta</taxon>
        <taxon>Spermatophyta</taxon>
        <taxon>Magnoliopsida</taxon>
        <taxon>eudicotyledons</taxon>
        <taxon>Gunneridae</taxon>
        <taxon>Pentapetalae</taxon>
        <taxon>rosids</taxon>
        <taxon>fabids</taxon>
        <taxon>Fabales</taxon>
        <taxon>Quillajaceae</taxon>
        <taxon>Quillaja</taxon>
    </lineage>
</organism>
<dbReference type="SUPFAM" id="SSF48264">
    <property type="entry name" value="Cytochrome P450"/>
    <property type="match status" value="1"/>
</dbReference>
<dbReference type="PRINTS" id="PR00463">
    <property type="entry name" value="EP450I"/>
</dbReference>
<evidence type="ECO:0000313" key="8">
    <source>
        <dbReference type="Proteomes" id="UP001163823"/>
    </source>
</evidence>
<evidence type="ECO:0000256" key="4">
    <source>
        <dbReference type="ARBA" id="ARBA00023004"/>
    </source>
</evidence>
<dbReference type="Pfam" id="PF00067">
    <property type="entry name" value="p450"/>
    <property type="match status" value="1"/>
</dbReference>
<evidence type="ECO:0000313" key="7">
    <source>
        <dbReference type="EMBL" id="KAJ7959858.1"/>
    </source>
</evidence>
<dbReference type="AlphaFoldDB" id="A0AAD7LKX1"/>
<protein>
    <submittedName>
        <fullName evidence="7">Cytochrome P450</fullName>
    </submittedName>
</protein>
<name>A0AAD7LKX1_QUISA</name>
<evidence type="ECO:0000256" key="2">
    <source>
        <dbReference type="ARBA" id="ARBA00022723"/>
    </source>
</evidence>
<comment type="cofactor">
    <cofactor evidence="6">
        <name>heme</name>
        <dbReference type="ChEBI" id="CHEBI:30413"/>
    </cofactor>
</comment>
<dbReference type="InterPro" id="IPR001128">
    <property type="entry name" value="Cyt_P450"/>
</dbReference>
<dbReference type="Proteomes" id="UP001163823">
    <property type="component" value="Chromosome 8"/>
</dbReference>
<dbReference type="KEGG" id="qsa:O6P43_020381"/>
<dbReference type="GO" id="GO:0016705">
    <property type="term" value="F:oxidoreductase activity, acting on paired donors, with incorporation or reduction of molecular oxygen"/>
    <property type="evidence" value="ECO:0007669"/>
    <property type="project" value="InterPro"/>
</dbReference>
<evidence type="ECO:0000256" key="3">
    <source>
        <dbReference type="ARBA" id="ARBA00023002"/>
    </source>
</evidence>
<dbReference type="FunFam" id="1.10.630.10:FF:000157">
    <property type="entry name" value="Uncharacterized protein"/>
    <property type="match status" value="1"/>
</dbReference>
<dbReference type="PRINTS" id="PR00385">
    <property type="entry name" value="P450"/>
</dbReference>
<dbReference type="PANTHER" id="PTHR47947:SF29">
    <property type="entry name" value="CYTOCHROME P450 CYP82D47-LIKE"/>
    <property type="match status" value="1"/>
</dbReference>
<dbReference type="GO" id="GO:0020037">
    <property type="term" value="F:heme binding"/>
    <property type="evidence" value="ECO:0007669"/>
    <property type="project" value="InterPro"/>
</dbReference>
<proteinExistence type="predicted"/>
<keyword evidence="1 6" id="KW-0349">Heme</keyword>
<evidence type="ECO:0000256" key="1">
    <source>
        <dbReference type="ARBA" id="ARBA00022617"/>
    </source>
</evidence>